<organism evidence="1 2">
    <name type="scientific">Piscinibacter gummiphilus</name>
    <dbReference type="NCBI Taxonomy" id="946333"/>
    <lineage>
        <taxon>Bacteria</taxon>
        <taxon>Pseudomonadati</taxon>
        <taxon>Pseudomonadota</taxon>
        <taxon>Betaproteobacteria</taxon>
        <taxon>Burkholderiales</taxon>
        <taxon>Sphaerotilaceae</taxon>
        <taxon>Piscinibacter</taxon>
    </lineage>
</organism>
<reference evidence="1 2" key="1">
    <citation type="submission" date="2023-10" db="EMBL/GenBank/DDBJ databases">
        <title>Bacteria for the degradation of biodegradable plastic PBAT(Polybutylene adipate terephthalate).</title>
        <authorList>
            <person name="Weon H.-Y."/>
            <person name="Yeon J."/>
        </authorList>
    </citation>
    <scope>NUCLEOTIDE SEQUENCE [LARGE SCALE GENOMIC DNA]</scope>
    <source>
        <strain evidence="1 2">SBD 7-3</strain>
    </source>
</reference>
<gene>
    <name evidence="1" type="ORF">RXV79_16510</name>
</gene>
<dbReference type="EMBL" id="CP136336">
    <property type="protein sequence ID" value="WOB06526.1"/>
    <property type="molecule type" value="Genomic_DNA"/>
</dbReference>
<dbReference type="RefSeq" id="WP_316699010.1">
    <property type="nucleotide sequence ID" value="NZ_CP136336.1"/>
</dbReference>
<accession>A0ABZ0CNF5</accession>
<name>A0ABZ0CNF5_9BURK</name>
<dbReference type="Proteomes" id="UP001303946">
    <property type="component" value="Chromosome"/>
</dbReference>
<proteinExistence type="predicted"/>
<evidence type="ECO:0000313" key="2">
    <source>
        <dbReference type="Proteomes" id="UP001303946"/>
    </source>
</evidence>
<sequence>MSSSTKDGPSPMLQRARMLAAFGAPGQPLGIAARFIVRISLGQAANE</sequence>
<evidence type="ECO:0000313" key="1">
    <source>
        <dbReference type="EMBL" id="WOB06526.1"/>
    </source>
</evidence>
<protein>
    <submittedName>
        <fullName evidence="1">Uncharacterized protein</fullName>
    </submittedName>
</protein>
<keyword evidence="2" id="KW-1185">Reference proteome</keyword>